<evidence type="ECO:0000256" key="2">
    <source>
        <dbReference type="SAM" id="MobiDB-lite"/>
    </source>
</evidence>
<gene>
    <name evidence="3" type="ORF">Vbra_20083</name>
</gene>
<dbReference type="InParanoid" id="A0A0G4E9M6"/>
<feature type="coiled-coil region" evidence="1">
    <location>
        <begin position="24"/>
        <end position="342"/>
    </location>
</feature>
<feature type="region of interest" description="Disordered" evidence="2">
    <location>
        <begin position="542"/>
        <end position="606"/>
    </location>
</feature>
<dbReference type="Proteomes" id="UP000041254">
    <property type="component" value="Unassembled WGS sequence"/>
</dbReference>
<keyword evidence="4" id="KW-1185">Reference proteome</keyword>
<dbReference type="PANTHER" id="PTHR43977">
    <property type="entry name" value="STRUCTURAL MAINTENANCE OF CHROMOSOMES PROTEIN 3"/>
    <property type="match status" value="1"/>
</dbReference>
<feature type="compositionally biased region" description="Basic and acidic residues" evidence="2">
    <location>
        <begin position="542"/>
        <end position="589"/>
    </location>
</feature>
<evidence type="ECO:0000313" key="4">
    <source>
        <dbReference type="Proteomes" id="UP000041254"/>
    </source>
</evidence>
<protein>
    <submittedName>
        <fullName evidence="3">Uncharacterized protein</fullName>
    </submittedName>
</protein>
<evidence type="ECO:0000313" key="3">
    <source>
        <dbReference type="EMBL" id="CEL92128.1"/>
    </source>
</evidence>
<organism evidence="3 4">
    <name type="scientific">Vitrella brassicaformis (strain CCMP3155)</name>
    <dbReference type="NCBI Taxonomy" id="1169540"/>
    <lineage>
        <taxon>Eukaryota</taxon>
        <taxon>Sar</taxon>
        <taxon>Alveolata</taxon>
        <taxon>Colpodellida</taxon>
        <taxon>Vitrellaceae</taxon>
        <taxon>Vitrella</taxon>
    </lineage>
</organism>
<dbReference type="STRING" id="1169540.A0A0G4E9M6"/>
<name>A0A0G4E9M6_VITBC</name>
<feature type="coiled-coil region" evidence="1">
    <location>
        <begin position="879"/>
        <end position="1046"/>
    </location>
</feature>
<feature type="compositionally biased region" description="Basic and acidic residues" evidence="2">
    <location>
        <begin position="1425"/>
        <end position="1440"/>
    </location>
</feature>
<proteinExistence type="predicted"/>
<reference evidence="3 4" key="1">
    <citation type="submission" date="2014-11" db="EMBL/GenBank/DDBJ databases">
        <authorList>
            <person name="Zhu J."/>
            <person name="Qi W."/>
            <person name="Song R."/>
        </authorList>
    </citation>
    <scope>NUCLEOTIDE SEQUENCE [LARGE SCALE GENOMIC DNA]</scope>
</reference>
<accession>A0A0G4E9M6</accession>
<dbReference type="VEuPathDB" id="CryptoDB:Vbra_20083"/>
<feature type="region of interest" description="Disordered" evidence="2">
    <location>
        <begin position="1"/>
        <end position="23"/>
    </location>
</feature>
<feature type="region of interest" description="Disordered" evidence="2">
    <location>
        <begin position="1409"/>
        <end position="1440"/>
    </location>
</feature>
<keyword evidence="1" id="KW-0175">Coiled coil</keyword>
<sequence>MFGWGSGSKKDKDDGKGSQQEEVMAELMQKCADYELEVSSLKQRIMKMDAAMEDRDETIQQLKTSLGVATSLNTRGSNAQLEEAREQVKVLQREVASISEEKGHQKAREKELSDRVSALLQDLKDAHEERDTIRQNLDATLRSQEGAEAELAALRKTSKDMEGQLSALQVAKAALEKGRHEATDTTERLQMEHSEVLKEKEELSDRVSALLQDLKDAHEERDTIRQSLDAALKSQEGAEAELAALRKTNKDMEGQLSALQVAKSAFEKGQHETAEAAERLQRQHSDVLKEKEALAERVHELEEESRSSVQAREELVRVRRELDEAMQQKMQLGQQLEDRDRQLTQLKGLQDVHAEETQRLTNDLIQEREARRHKEEELTAEVKSLQDADRGLRAELEVYRKQTEGQGEELQHLSQLITENARLKAQVETLSADKGALEGELQRLKAGESELQKEKDELQDKYNTRLATLQVAMATKNALEESSNEALQQKDELIKSMEDDKSAVEKECEALRQENATLKSDLSEAESQSNELLAQLNEARWAKDEAEEKARQAEAAMKEAEATRSAAKETQEEKKRELVALRQQVDDLRQQNSSLQDTAEKSSHKAEIMRKQVESITAEKAVILSQKVALSERVDAAEHEIERLRSEHQLSMNERARQRETELQGEIEGLMKSLQESEQNRLQLQNDLDEAQQAIKDLREQLTFSQEERKTVQDERDALLEQQAVLSTQVADKQQQIEEIEHEKASQARKYESLEGEFNAKSDALGLLQSDFDRINKENGQLLQDKAGMSEQLAEIETHSRNKEEETQKLQGEVQELIQQKVALVEQLGQRSRAAPAEAESRVEDLQEKARQREAELQGQIEGLLEGMQESEKSRIALVEELDATKQSEQTLREELQTLRRKSREEEGLRTFAASTLAAEQAKELETLKQENTTLLQQQTLLSTKLNEADKERDALSSIQQDLNEVAAELEQKAIDLERDVKDKDDIIQQREAEILALRDTAAVSTQQEQRIRDLEEERASLVTANQQLQGDKEGLVQRVQALQSDLAAVRTRRIAHPDLPAADWESTADVPAARRPDTAVMETQTDTVGDEQRHIERVEGGGIVVEALQAEIEQLTEEKSSLQSELMESIRQIDELKAQETELSANLQQEHDERRAETDRWVQQFASLREEKAAMLQSLFEKCTALGDEHHRLKAWVQTEVQRTYRVLASMIASSAASLVPATGVSVALEHPVQTEDKGQETDVAPEYETPPLEEIVEKTERDVMKVLGDLTVAMDGLKTEQLIEVQGGQTATPPVTAGATTAQELDRHKHLQHLHRHLAEIFMHQIAKDRAATGPQYAVARPSHTRHSNARQLRSRLKHLRSRVESNIERAKVWIGTYESPHGAPPLPPSYVYPSSINFSSFAQPQRKDGGRIAAYTPQPRRNVPERRQSDILDEQPRSRVGFEGRSFGAAVRDARGVGRPITGVLIDPSL</sequence>
<dbReference type="OMA" id="AHEERDT"/>
<feature type="coiled-coil region" evidence="1">
    <location>
        <begin position="789"/>
        <end position="827"/>
    </location>
</feature>
<feature type="coiled-coil region" evidence="1">
    <location>
        <begin position="1106"/>
        <end position="1154"/>
    </location>
</feature>
<dbReference type="EMBL" id="CDMY01000047">
    <property type="protein sequence ID" value="CEL92128.1"/>
    <property type="molecule type" value="Genomic_DNA"/>
</dbReference>
<dbReference type="OrthoDB" id="10255512at2759"/>
<evidence type="ECO:0000256" key="1">
    <source>
        <dbReference type="SAM" id="Coils"/>
    </source>
</evidence>